<dbReference type="SUPFAM" id="SSF82171">
    <property type="entry name" value="DPP6 N-terminal domain-like"/>
    <property type="match status" value="1"/>
</dbReference>
<feature type="transmembrane region" description="Helical" evidence="4">
    <location>
        <begin position="157"/>
        <end position="180"/>
    </location>
</feature>
<dbReference type="SMART" id="SM00862">
    <property type="entry name" value="Trans_reg_C"/>
    <property type="match status" value="1"/>
</dbReference>
<dbReference type="PANTHER" id="PTHR36842:SF1">
    <property type="entry name" value="PROTEIN TOLB"/>
    <property type="match status" value="1"/>
</dbReference>
<dbReference type="PANTHER" id="PTHR36842">
    <property type="entry name" value="PROTEIN TOLB HOMOLOG"/>
    <property type="match status" value="1"/>
</dbReference>
<dbReference type="SUPFAM" id="SSF46894">
    <property type="entry name" value="C-terminal effector domain of the bipartite response regulators"/>
    <property type="match status" value="1"/>
</dbReference>
<evidence type="ECO:0000259" key="5">
    <source>
        <dbReference type="PROSITE" id="PS51755"/>
    </source>
</evidence>
<dbReference type="InterPro" id="IPR036388">
    <property type="entry name" value="WH-like_DNA-bd_sf"/>
</dbReference>
<dbReference type="EMBL" id="CP001707">
    <property type="protein sequence ID" value="ACV26194.1"/>
    <property type="molecule type" value="Genomic_DNA"/>
</dbReference>
<feature type="domain" description="OmpR/PhoB-type" evidence="5">
    <location>
        <begin position="2"/>
        <end position="99"/>
    </location>
</feature>
<evidence type="ECO:0000313" key="7">
    <source>
        <dbReference type="Proteomes" id="UP000001231"/>
    </source>
</evidence>
<dbReference type="InterPro" id="IPR016032">
    <property type="entry name" value="Sig_transdc_resp-reg_C-effctor"/>
</dbReference>
<comment type="similarity">
    <text evidence="1">Belongs to the TolB family.</text>
</comment>
<dbReference type="STRING" id="523791.Kkor_0774"/>
<keyword evidence="4" id="KW-0812">Transmembrane</keyword>
<reference evidence="6 7" key="1">
    <citation type="journal article" date="2009" name="Stand. Genomic Sci.">
        <title>Complete genome sequence of Kangiella koreensis type strain (SW-125).</title>
        <authorList>
            <person name="Han C."/>
            <person name="Sikorski J."/>
            <person name="Lapidus A."/>
            <person name="Nolan M."/>
            <person name="Glavina Del Rio T."/>
            <person name="Tice H."/>
            <person name="Cheng J.F."/>
            <person name="Lucas S."/>
            <person name="Chen F."/>
            <person name="Copeland A."/>
            <person name="Ivanova N."/>
            <person name="Mavromatis K."/>
            <person name="Ovchinnikova G."/>
            <person name="Pati A."/>
            <person name="Bruce D."/>
            <person name="Goodwin L."/>
            <person name="Pitluck S."/>
            <person name="Chen A."/>
            <person name="Palaniappan K."/>
            <person name="Land M."/>
            <person name="Hauser L."/>
            <person name="Chang Y.J."/>
            <person name="Jeffries C.D."/>
            <person name="Chain P."/>
            <person name="Saunders E."/>
            <person name="Brettin T."/>
            <person name="Goker M."/>
            <person name="Tindall B.J."/>
            <person name="Bristow J."/>
            <person name="Eisen J.A."/>
            <person name="Markowitz V."/>
            <person name="Hugenholtz P."/>
            <person name="Kyrpides N.C."/>
            <person name="Klenk H.P."/>
            <person name="Detter J.C."/>
        </authorList>
    </citation>
    <scope>NUCLEOTIDE SEQUENCE [LARGE SCALE GENOMIC DNA]</scope>
    <source>
        <strain evidence="7">DSM 16069 / KCTC 12182 / SW-125</strain>
    </source>
</reference>
<proteinExistence type="inferred from homology"/>
<dbReference type="InParanoid" id="C7RA75"/>
<dbReference type="KEGG" id="kko:Kkor_0774"/>
<dbReference type="RefSeq" id="WP_012800708.1">
    <property type="nucleotide sequence ID" value="NC_013166.1"/>
</dbReference>
<dbReference type="Proteomes" id="UP000001231">
    <property type="component" value="Chromosome"/>
</dbReference>
<dbReference type="CDD" id="cd00383">
    <property type="entry name" value="trans_reg_C"/>
    <property type="match status" value="1"/>
</dbReference>
<dbReference type="GO" id="GO:0006355">
    <property type="term" value="P:regulation of DNA-templated transcription"/>
    <property type="evidence" value="ECO:0007669"/>
    <property type="project" value="InterPro"/>
</dbReference>
<dbReference type="Gene3D" id="2.120.10.30">
    <property type="entry name" value="TolB, C-terminal domain"/>
    <property type="match status" value="4"/>
</dbReference>
<dbReference type="Pfam" id="PF00486">
    <property type="entry name" value="Trans_reg_C"/>
    <property type="match status" value="1"/>
</dbReference>
<gene>
    <name evidence="6" type="ordered locus">Kkor_0774</name>
</gene>
<keyword evidence="4" id="KW-1133">Transmembrane helix</keyword>
<name>C7RA75_KANKD</name>
<keyword evidence="4" id="KW-0472">Membrane</keyword>
<dbReference type="Pfam" id="PF07676">
    <property type="entry name" value="PD40"/>
    <property type="match status" value="4"/>
</dbReference>
<dbReference type="GO" id="GO:0003677">
    <property type="term" value="F:DNA binding"/>
    <property type="evidence" value="ECO:0007669"/>
    <property type="project" value="UniProtKB-UniRule"/>
</dbReference>
<dbReference type="InterPro" id="IPR011659">
    <property type="entry name" value="WD40"/>
</dbReference>
<sequence length="741" mass="84493">MPKTIKMGSWLVFPDRNSLIFQEEEHNIEPLAMDVLVYFTQNPQKVVSRSELIEAVWSGRVVGDHSVYRIINKLRQILARDPSREYIKTIRKKGYQLVCDVSVSVSGLLKESFTEEVNDNEHERLSESGLLSSDKSQHGVMVSKGKLTKRGLWRSSIFWGLILLIVSVVGFLTVKLYFYYSMTSYSRSTPLITLDGAIRDPSFSPDGQFIAFSYRGGVQDDWDIYVESLVDGRLYQITDDITDELSPSWSPDGRKVAILRYDNQRCMIDAIAVPVSVSSTASPPSSTEESDASTLVNCSGVLQHNSVVWGKEGKYLYYTSASTKVSPLQVFRLTIKTGKTEQLTNYTQGETRGALGIKLSPENNKLAILNDVNWRNSRIDLLDLESNSVKTVRQLVGWNRYFDWSNKGETIIYNRNSTEIDAYHVGMGVERNIVKNVEPISFPTHSRIKDELAVVTGRKVVNIVAESLGEGVVSEQKPLTIISSSSIDNYAEYANTSDRIVFVSRRTGEPQIWLKNTNGTEQQLTSFERNFDIRRIRWSPDDESLLFIHNKFLYQLSLNNMELKVLYEAQGGESIEGESWTVNGRSVLFSSDRDGDWQVYKLSLQSENDKAIPKQLTQKGGYAAFESPDQAGIFFLKYHTKGLWFKTYGMAMSDSDQEIRIVDNIDVFSWNSIYLRQNNIYYLSNDYPKMSVYRYDLAEQKRFFVQSYYGSPWLLSVSHQADKILYQRNTQTQSSLVLLKP</sequence>
<keyword evidence="2 3" id="KW-0238">DNA-binding</keyword>
<dbReference type="AlphaFoldDB" id="C7RA75"/>
<accession>C7RA75</accession>
<evidence type="ECO:0000313" key="6">
    <source>
        <dbReference type="EMBL" id="ACV26194.1"/>
    </source>
</evidence>
<dbReference type="OrthoDB" id="5693682at2"/>
<evidence type="ECO:0000256" key="4">
    <source>
        <dbReference type="SAM" id="Phobius"/>
    </source>
</evidence>
<organism evidence="6 7">
    <name type="scientific">Kangiella koreensis (strain DSM 16069 / JCM 12317 / KCTC 12182 / SW-125)</name>
    <dbReference type="NCBI Taxonomy" id="523791"/>
    <lineage>
        <taxon>Bacteria</taxon>
        <taxon>Pseudomonadati</taxon>
        <taxon>Pseudomonadota</taxon>
        <taxon>Gammaproteobacteria</taxon>
        <taxon>Kangiellales</taxon>
        <taxon>Kangiellaceae</taxon>
        <taxon>Kangiella</taxon>
    </lineage>
</organism>
<dbReference type="InterPro" id="IPR011042">
    <property type="entry name" value="6-blade_b-propeller_TolB-like"/>
</dbReference>
<evidence type="ECO:0000256" key="2">
    <source>
        <dbReference type="ARBA" id="ARBA00023125"/>
    </source>
</evidence>
<protein>
    <submittedName>
        <fullName evidence="6">Transcriptional regulator, CadC</fullName>
    </submittedName>
</protein>
<dbReference type="Gene3D" id="1.10.10.10">
    <property type="entry name" value="Winged helix-like DNA-binding domain superfamily/Winged helix DNA-binding domain"/>
    <property type="match status" value="1"/>
</dbReference>
<evidence type="ECO:0000256" key="3">
    <source>
        <dbReference type="PROSITE-ProRule" id="PRU01091"/>
    </source>
</evidence>
<dbReference type="PROSITE" id="PS51755">
    <property type="entry name" value="OMPR_PHOB"/>
    <property type="match status" value="1"/>
</dbReference>
<dbReference type="HOGENOM" id="CLU_023103_0_0_6"/>
<dbReference type="eggNOG" id="COG3710">
    <property type="taxonomic scope" value="Bacteria"/>
</dbReference>
<feature type="DNA-binding region" description="OmpR/PhoB-type" evidence="3">
    <location>
        <begin position="2"/>
        <end position="99"/>
    </location>
</feature>
<dbReference type="GO" id="GO:0000160">
    <property type="term" value="P:phosphorelay signal transduction system"/>
    <property type="evidence" value="ECO:0007669"/>
    <property type="project" value="InterPro"/>
</dbReference>
<dbReference type="InterPro" id="IPR001867">
    <property type="entry name" value="OmpR/PhoB-type_DNA-bd"/>
</dbReference>
<dbReference type="eggNOG" id="COG0823">
    <property type="taxonomic scope" value="Bacteria"/>
</dbReference>
<evidence type="ECO:0000256" key="1">
    <source>
        <dbReference type="ARBA" id="ARBA00009820"/>
    </source>
</evidence>
<keyword evidence="7" id="KW-1185">Reference proteome</keyword>